<dbReference type="InterPro" id="IPR016024">
    <property type="entry name" value="ARM-type_fold"/>
</dbReference>
<evidence type="ECO:0000256" key="3">
    <source>
        <dbReference type="SAM" id="MobiDB-lite"/>
    </source>
</evidence>
<dbReference type="GO" id="GO:0030130">
    <property type="term" value="C:clathrin coat of trans-Golgi network vesicle"/>
    <property type="evidence" value="ECO:0007669"/>
    <property type="project" value="InterPro"/>
</dbReference>
<accession>M1VB59</accession>
<dbReference type="HOGENOM" id="CLU_002136_0_0_1"/>
<evidence type="ECO:0000256" key="1">
    <source>
        <dbReference type="PIRNR" id="PIRNR002290"/>
    </source>
</evidence>
<dbReference type="GeneID" id="16993032"/>
<evidence type="ECO:0000313" key="5">
    <source>
        <dbReference type="Proteomes" id="UP000007014"/>
    </source>
</evidence>
<feature type="compositionally biased region" description="Basic and acidic residues" evidence="3">
    <location>
        <begin position="1639"/>
        <end position="1651"/>
    </location>
</feature>
<feature type="repeat" description="CHCR" evidence="2">
    <location>
        <begin position="987"/>
        <end position="1133"/>
    </location>
</feature>
<dbReference type="RefSeq" id="XP_005535763.1">
    <property type="nucleotide sequence ID" value="XM_005535706.1"/>
</dbReference>
<keyword evidence="1" id="KW-0968">Cytoplasmic vesicle</keyword>
<evidence type="ECO:0000313" key="4">
    <source>
        <dbReference type="EMBL" id="BAM79477.1"/>
    </source>
</evidence>
<keyword evidence="1" id="KW-0168">Coated pit</keyword>
<comment type="function">
    <text evidence="1">Clathrin is the major protein of the polyhedral coat of coated pits and vesicles.</text>
</comment>
<organism evidence="4 5">
    <name type="scientific">Cyanidioschyzon merolae (strain NIES-3377 / 10D)</name>
    <name type="common">Unicellular red alga</name>
    <dbReference type="NCBI Taxonomy" id="280699"/>
    <lineage>
        <taxon>Eukaryota</taxon>
        <taxon>Rhodophyta</taxon>
        <taxon>Bangiophyceae</taxon>
        <taxon>Cyanidiales</taxon>
        <taxon>Cyanidiaceae</taxon>
        <taxon>Cyanidioschyzon</taxon>
    </lineage>
</organism>
<feature type="repeat" description="CHCR" evidence="2">
    <location>
        <begin position="1437"/>
        <end position="1588"/>
    </location>
</feature>
<dbReference type="Pfam" id="PF00637">
    <property type="entry name" value="Clathrin"/>
    <property type="match status" value="7"/>
</dbReference>
<comment type="subcellular location">
    <subcellularLocation>
        <location evidence="1">Cytoplasmic vesicle membrane</location>
        <topology evidence="1">Peripheral membrane protein</topology>
        <orientation evidence="1">Cytoplasmic side</orientation>
    </subcellularLocation>
    <subcellularLocation>
        <location evidence="1">Membrane</location>
        <location evidence="1">Coated pit</location>
        <topology evidence="1">Peripheral membrane protein</topology>
        <orientation evidence="1">Cytoplasmic side</orientation>
    </subcellularLocation>
</comment>
<evidence type="ECO:0000256" key="2">
    <source>
        <dbReference type="PROSITE-ProRule" id="PRU01006"/>
    </source>
</evidence>
<dbReference type="SUPFAM" id="SSF50989">
    <property type="entry name" value="Clathrin heavy-chain terminal domain"/>
    <property type="match status" value="1"/>
</dbReference>
<dbReference type="InterPro" id="IPR055358">
    <property type="entry name" value="CHCR"/>
</dbReference>
<dbReference type="Gene3D" id="1.25.40.10">
    <property type="entry name" value="Tetratricopeptide repeat domain"/>
    <property type="match status" value="3"/>
</dbReference>
<dbReference type="SMART" id="SM00299">
    <property type="entry name" value="CLH"/>
    <property type="match status" value="7"/>
</dbReference>
<dbReference type="Proteomes" id="UP000007014">
    <property type="component" value="Chromosome 6"/>
</dbReference>
<dbReference type="GO" id="GO:0005198">
    <property type="term" value="F:structural molecule activity"/>
    <property type="evidence" value="ECO:0007669"/>
    <property type="project" value="InterPro"/>
</dbReference>
<feature type="repeat" description="CHCR" evidence="2">
    <location>
        <begin position="540"/>
        <end position="688"/>
    </location>
</feature>
<dbReference type="STRING" id="280699.M1VB59"/>
<dbReference type="EMBL" id="AP006488">
    <property type="protein sequence ID" value="BAM79477.1"/>
    <property type="molecule type" value="Genomic_DNA"/>
</dbReference>
<dbReference type="InterPro" id="IPR000547">
    <property type="entry name" value="Clathrin_H-chain/VPS_repeat"/>
</dbReference>
<dbReference type="InterPro" id="IPR016341">
    <property type="entry name" value="Clathrin_heavy_chain"/>
</dbReference>
<reference evidence="4 5" key="1">
    <citation type="journal article" date="2004" name="Nature">
        <title>Genome sequence of the ultrasmall unicellular red alga Cyanidioschyzon merolae 10D.</title>
        <authorList>
            <person name="Matsuzaki M."/>
            <person name="Misumi O."/>
            <person name="Shin-i T."/>
            <person name="Maruyama S."/>
            <person name="Takahara M."/>
            <person name="Miyagishima S."/>
            <person name="Mori T."/>
            <person name="Nishida K."/>
            <person name="Yagisawa F."/>
            <person name="Nishida K."/>
            <person name="Yoshida Y."/>
            <person name="Nishimura Y."/>
            <person name="Nakao S."/>
            <person name="Kobayashi T."/>
            <person name="Momoyama Y."/>
            <person name="Higashiyama T."/>
            <person name="Minoda A."/>
            <person name="Sano M."/>
            <person name="Nomoto H."/>
            <person name="Oishi K."/>
            <person name="Hayashi H."/>
            <person name="Ohta F."/>
            <person name="Nishizaka S."/>
            <person name="Haga S."/>
            <person name="Miura S."/>
            <person name="Morishita T."/>
            <person name="Kabeya Y."/>
            <person name="Terasawa K."/>
            <person name="Suzuki Y."/>
            <person name="Ishii Y."/>
            <person name="Asakawa S."/>
            <person name="Takano H."/>
            <person name="Ohta N."/>
            <person name="Kuroiwa H."/>
            <person name="Tanaka K."/>
            <person name="Shimizu N."/>
            <person name="Sugano S."/>
            <person name="Sato N."/>
            <person name="Nozaki H."/>
            <person name="Ogasawara N."/>
            <person name="Kohara Y."/>
            <person name="Kuroiwa T."/>
        </authorList>
    </citation>
    <scope>NUCLEOTIDE SEQUENCE [LARGE SCALE GENOMIC DNA]</scope>
    <source>
        <strain evidence="4 5">10D</strain>
    </source>
</reference>
<dbReference type="OrthoDB" id="2113814at2759"/>
<reference evidence="4 5" key="2">
    <citation type="journal article" date="2007" name="BMC Biol.">
        <title>A 100%-complete sequence reveals unusually simple genomic features in the hot-spring red alga Cyanidioschyzon merolae.</title>
        <authorList>
            <person name="Nozaki H."/>
            <person name="Takano H."/>
            <person name="Misumi O."/>
            <person name="Terasawa K."/>
            <person name="Matsuzaki M."/>
            <person name="Maruyama S."/>
            <person name="Nishida K."/>
            <person name="Yagisawa F."/>
            <person name="Yoshida Y."/>
            <person name="Fujiwara T."/>
            <person name="Takio S."/>
            <person name="Tamura K."/>
            <person name="Chung S.J."/>
            <person name="Nakamura S."/>
            <person name="Kuroiwa H."/>
            <person name="Tanaka K."/>
            <person name="Sato N."/>
            <person name="Kuroiwa T."/>
        </authorList>
    </citation>
    <scope>NUCLEOTIDE SEQUENCE [LARGE SCALE GENOMIC DNA]</scope>
    <source>
        <strain evidence="4 5">10D</strain>
    </source>
</reference>
<dbReference type="Gramene" id="CMF103CT">
    <property type="protein sequence ID" value="CMF103CT"/>
    <property type="gene ID" value="CMF103C"/>
</dbReference>
<dbReference type="PIRSF" id="PIRSF002290">
    <property type="entry name" value="Clathrin_H_chain"/>
    <property type="match status" value="1"/>
</dbReference>
<dbReference type="InterPro" id="IPR011990">
    <property type="entry name" value="TPR-like_helical_dom_sf"/>
</dbReference>
<gene>
    <name evidence="4" type="ORF">CYME_CMF103C</name>
</gene>
<feature type="repeat" description="CHCR" evidence="2">
    <location>
        <begin position="1137"/>
        <end position="1283"/>
    </location>
</feature>
<feature type="repeat" description="CHCR" evidence="2">
    <location>
        <begin position="841"/>
        <end position="980"/>
    </location>
</feature>
<proteinExistence type="inferred from homology"/>
<sequence length="1726" mass="192608">MAAAPVVFEELFTLPSVGISPTHISFSNVTMESDRVICVRETSDQGNKLAIIDVTKPDQIVRRPITADSAIMNPESRIIALRAGAQIQLFDITSKTRIKSYLLSEGDIVFWKWLSGRTLGIVTANAVYSWSIDASSTAPPAKVFDRHPALAACQVINLVAGVGERWLALVGIRADDTAPGGVLGKIQLYAVDRGVSQILDGYAAGFCDRYRIDSQDVTGTHLFAFASKTKFHVVEVAQDRKPDGAPRFEKRITNIVYAPGMDNDFPVALQVSSKLSVAYLLTKYGYIHAFDLESGKLIYANRISESPVFVSTSHRETGGLIGINRRGQVLVFAIDPSLVVEYILRETNDLDLAIKFAARNALPGADDLFAQQFRLLFDSGKYREAAQVVAESPAGNLRTPQTMEMFKAATPQPNVPSPLLLYLQVLLEHGNLNNVESIELGRQVVAYSRLGLLERWIKENRIECSEELGDLVRAANDHRLALAIYLKAGAHRKVFDGLIQLGEYKRAAEYAKRNGIPVDALSLIQSALATSPKVALEVAESLATDTADHAAVADLFLQRGMVQEATSYLLDVMREDRPEQGDLQTKVLEINLTLGAPQVADAILAQEMYTHFDKQRIAVLCERAGLAQRALQLYTRLSDVKRILVTLSHAIQPEYFLSIFANLSPDDSLELLDELLTNDLRGNIQRVVQVAIRYSDALGPSRLIDLFEKHQCYEGMYLYLGAILATSKSPYVVAKYIEAACRTQQWSEAERVTRESDLYNPEQVKELLFELRPKDPRPIINVCEKGGDVEDMVRYFVKQNQLEIVKGYVQRINPGNTPAVVAALLDSDSSSVDDVYIKSLLMSIKSLVPIEAVTQVLEERQKLKLMLQLLEALVAEGSKDRAVHTALAKVYVDANINPEHFLETNEFYDARIVGNFCERRDPLLAFIAYAHGACDDDVLRVTSDHGLWREQARYVIERMNPELWARVLEESNPNRKTLLTQVIGSALMENRNPEQVSAAVKALMRAGLQNELLELLEKLVLQAGGTFANNTSLQNLLLLTSIRSAPERTGDYIRRLDAFDGATIGQLCLEHDLYDEAFATFAKFEMHVEAVSVLIDQKKDIVMANEYAAQHDRADIWARLGDGLLRLGELTKAVQVYMRAGVTNRYRPLIQACRKTGAFADLATYLQFVRSKQLGIDEELIDSELVYALACCDPPKLSQLEELLASPQSADLDAVGDRLFSEGKYEAARLLFVAANNYARLAECLVYMREFTAALEAARKANKLRTWKTVCYACVEAQEFRIAELCALHLIVVPEELDEVIRVYETRGYFDQIMSVLENGLGLDKAHNGMFTELAVLYSKYAEQKVMEHLLVYWSRCNLAKVIRALESAHLWNELCFAHMRYEEYDAAAMIMMEHAPLAWSHKGLEECLAAVTGAEVLYRAVSFYMDEHPDLLIELLGVLQSRLDPGRVLSMARQHGLDKFGPLGHVPLLKPYMLRVQDKNLAEVNEALNEVLIMEEDVDALVLSVERYPNFDQMALAQRLEKHELPLMRQVAVLLLRRSQKYERALELCKRDMAFREAAEIAAESGSASLAESIARYFLESNLKEAFTMALYLCYPLLRPDLVLEWTWRFGASDYAMPFYIQTLHDYGKRLEALERAERDHRTTNRKERTNAASGSESLLRSLTASTPMLMAGTPPTGPTPPSSLYFGASGPVPSMRMPSPAASAPAAAGMAGNSARGRNPYFGT</sequence>
<feature type="repeat" description="CHCR" evidence="2">
    <location>
        <begin position="691"/>
        <end position="833"/>
    </location>
</feature>
<dbReference type="PANTHER" id="PTHR10292:SF1">
    <property type="entry name" value="CLATHRIN HEAVY CHAIN"/>
    <property type="match status" value="1"/>
</dbReference>
<dbReference type="PANTHER" id="PTHR10292">
    <property type="entry name" value="CLATHRIN HEAVY CHAIN RELATED"/>
    <property type="match status" value="1"/>
</dbReference>
<dbReference type="GO" id="GO:0030132">
    <property type="term" value="C:clathrin coat of coated pit"/>
    <property type="evidence" value="ECO:0007669"/>
    <property type="project" value="InterPro"/>
</dbReference>
<keyword evidence="1" id="KW-0472">Membrane</keyword>
<comment type="similarity">
    <text evidence="1">Belongs to the clathrin heavy chain family.</text>
</comment>
<dbReference type="GO" id="GO:0006898">
    <property type="term" value="P:receptor-mediated endocytosis"/>
    <property type="evidence" value="ECO:0007669"/>
    <property type="project" value="TreeGrafter"/>
</dbReference>
<keyword evidence="5" id="KW-1185">Reference proteome</keyword>
<dbReference type="GO" id="GO:0071439">
    <property type="term" value="C:clathrin complex"/>
    <property type="evidence" value="ECO:0007669"/>
    <property type="project" value="InterPro"/>
</dbReference>
<dbReference type="GO" id="GO:0032051">
    <property type="term" value="F:clathrin light chain binding"/>
    <property type="evidence" value="ECO:0007669"/>
    <property type="project" value="InterPro"/>
</dbReference>
<feature type="region of interest" description="Disordered" evidence="3">
    <location>
        <begin position="1639"/>
        <end position="1659"/>
    </location>
</feature>
<dbReference type="GO" id="GO:0006886">
    <property type="term" value="P:intracellular protein transport"/>
    <property type="evidence" value="ECO:0007669"/>
    <property type="project" value="UniProtKB-UniRule"/>
</dbReference>
<protein>
    <recommendedName>
        <fullName evidence="1">Clathrin heavy chain</fullName>
    </recommendedName>
</protein>
<dbReference type="OMA" id="HCYDLLH"/>
<feature type="repeat" description="CHCR" evidence="2">
    <location>
        <begin position="1288"/>
        <end position="1434"/>
    </location>
</feature>
<feature type="region of interest" description="Disordered" evidence="3">
    <location>
        <begin position="1699"/>
        <end position="1726"/>
    </location>
</feature>
<dbReference type="SUPFAM" id="SSF48371">
    <property type="entry name" value="ARM repeat"/>
    <property type="match status" value="5"/>
</dbReference>
<dbReference type="eggNOG" id="KOG0985">
    <property type="taxonomic scope" value="Eukaryota"/>
</dbReference>
<dbReference type="InterPro" id="IPR016025">
    <property type="entry name" value="Clathrin_H-chain_N"/>
</dbReference>
<dbReference type="FunFam" id="1.25.40.10:FF:000001">
    <property type="entry name" value="Clathrin heavy chain"/>
    <property type="match status" value="1"/>
</dbReference>
<dbReference type="KEGG" id="cme:CYME_CMF103C"/>
<dbReference type="Gene3D" id="2.130.10.110">
    <property type="entry name" value="Clathrin heavy-chain terminal domain"/>
    <property type="match status" value="1"/>
</dbReference>
<name>M1VB59_CYAM1</name>
<dbReference type="Gene3D" id="1.25.40.730">
    <property type="match status" value="1"/>
</dbReference>
<dbReference type="Pfam" id="PF13838">
    <property type="entry name" value="Clathrin_H_link"/>
    <property type="match status" value="1"/>
</dbReference>
<dbReference type="PROSITE" id="PS50236">
    <property type="entry name" value="CHCR"/>
    <property type="match status" value="7"/>
</dbReference>